<sequence length="48" mass="5411">MLYDENVGRIIAGHFTADFAHCLFRDAAEHRCGPTCISPDISRMMDLL</sequence>
<keyword evidence="2" id="KW-1185">Reference proteome</keyword>
<reference evidence="1 2" key="1">
    <citation type="submission" date="2016-10" db="EMBL/GenBank/DDBJ databases">
        <authorList>
            <person name="de Groot N.N."/>
        </authorList>
    </citation>
    <scope>NUCLEOTIDE SEQUENCE [LARGE SCALE GENOMIC DNA]</scope>
    <source>
        <strain evidence="1 2">KH1P1</strain>
    </source>
</reference>
<dbReference type="AlphaFoldDB" id="A0A1I0A8M4"/>
<proteinExistence type="predicted"/>
<name>A0A1I0A8M4_9FIRM</name>
<dbReference type="Proteomes" id="UP000199820">
    <property type="component" value="Unassembled WGS sequence"/>
</dbReference>
<dbReference type="EMBL" id="FOIL01000001">
    <property type="protein sequence ID" value="SES90035.1"/>
    <property type="molecule type" value="Genomic_DNA"/>
</dbReference>
<accession>A0A1I0A8M4</accession>
<evidence type="ECO:0000313" key="1">
    <source>
        <dbReference type="EMBL" id="SES90035.1"/>
    </source>
</evidence>
<protein>
    <submittedName>
        <fullName evidence="1">Uncharacterized protein</fullName>
    </submittedName>
</protein>
<gene>
    <name evidence="1" type="ORF">SAMN04487771_1001116</name>
</gene>
<organism evidence="1 2">
    <name type="scientific">[Clostridium] aminophilum</name>
    <dbReference type="NCBI Taxonomy" id="1526"/>
    <lineage>
        <taxon>Bacteria</taxon>
        <taxon>Bacillati</taxon>
        <taxon>Bacillota</taxon>
        <taxon>Clostridia</taxon>
        <taxon>Lachnospirales</taxon>
        <taxon>Lachnospiraceae</taxon>
    </lineage>
</organism>
<evidence type="ECO:0000313" key="2">
    <source>
        <dbReference type="Proteomes" id="UP000199820"/>
    </source>
</evidence>